<dbReference type="RefSeq" id="WP_132510152.1">
    <property type="nucleotide sequence ID" value="NZ_SLYQ01000001.1"/>
</dbReference>
<dbReference type="SUPFAM" id="SSF51126">
    <property type="entry name" value="Pectin lyase-like"/>
    <property type="match status" value="1"/>
</dbReference>
<reference evidence="1 2" key="1">
    <citation type="submission" date="2019-03" db="EMBL/GenBank/DDBJ databases">
        <title>Genomic analyses of the natural microbiome of Caenorhabditis elegans.</title>
        <authorList>
            <person name="Samuel B."/>
        </authorList>
    </citation>
    <scope>NUCLEOTIDE SEQUENCE [LARGE SCALE GENOMIC DNA]</scope>
    <source>
        <strain evidence="1 2">JUb54</strain>
    </source>
</reference>
<evidence type="ECO:0000313" key="2">
    <source>
        <dbReference type="Proteomes" id="UP000295263"/>
    </source>
</evidence>
<organism evidence="1 2">
    <name type="scientific">Raoultella ornithinolytica</name>
    <name type="common">Klebsiella ornithinolytica</name>
    <dbReference type="NCBI Taxonomy" id="54291"/>
    <lineage>
        <taxon>Bacteria</taxon>
        <taxon>Pseudomonadati</taxon>
        <taxon>Pseudomonadota</taxon>
        <taxon>Gammaproteobacteria</taxon>
        <taxon>Enterobacterales</taxon>
        <taxon>Enterobacteriaceae</taxon>
        <taxon>Klebsiella/Raoultella group</taxon>
        <taxon>Raoultella</taxon>
    </lineage>
</organism>
<dbReference type="SMART" id="SM00710">
    <property type="entry name" value="PbH1"/>
    <property type="match status" value="5"/>
</dbReference>
<dbReference type="Gene3D" id="2.160.20.10">
    <property type="entry name" value="Single-stranded right-handed beta-helix, Pectin lyase-like"/>
    <property type="match status" value="1"/>
</dbReference>
<dbReference type="EMBL" id="SLYQ01000001">
    <property type="protein sequence ID" value="TCQ76482.1"/>
    <property type="molecule type" value="Genomic_DNA"/>
</dbReference>
<dbReference type="Proteomes" id="UP000295263">
    <property type="component" value="Unassembled WGS sequence"/>
</dbReference>
<evidence type="ECO:0000313" key="1">
    <source>
        <dbReference type="EMBL" id="TCQ76482.1"/>
    </source>
</evidence>
<accession>A0ABD7QNY7</accession>
<comment type="caution">
    <text evidence="1">The sequence shown here is derived from an EMBL/GenBank/DDBJ whole genome shotgun (WGS) entry which is preliminary data.</text>
</comment>
<gene>
    <name evidence="1" type="ORF">EC841_101291</name>
</gene>
<proteinExistence type="predicted"/>
<name>A0ABD7QNY7_RAOOR</name>
<sequence length="670" mass="72516">MAELPTPTQKTVPSDDIRDHVYAGGMLDKVVTSTDLTYTDRLGGVHYTVDGIKAEGDAVVEETRQNLIPLSRQYMTLPDAQADIANIPEGSSTYYRSPDDSALAIEVMNVAGTLQATGRVMISKEYVDALKKLINVSSDNNLTFFNDVDDATVTVQDDFGDMHLAGMPGSVRDRLKTLQANKAPAILRLTDAEKAAYASVDEYGDFYLPGMTESIQRMLRKNKTDVDRLRKRGMILDARDCGLNVKTGEDSQRALQRGYDWLSGNGGGKLYTPPGYFKLAKPVNPRSGVALLGAGVGVTNFLPFGYLAAFTYQGAETYIENIQFTDFTIDGENQQLHPVNGYIPDIKGIYLQYYRNTIFDRIKIQNTGATGLGVDMPDNVSIMRVVTENCGRLGQVGSLGASGIGLGTGYLASEPIYIGQTVNKGNKNYGIFFEPQRGVGVARDTIAIGNVCEYNHAGMADCGIDGLIAIGNNLRFNEYGFKGSPGTNGAGNPGNRGILKDNHINGNTKHGIYLYTDKGLAIEGEYNYSGNRIADNELDGIHVEYAHTSAKLLNSKFAANDIYRNGRHGLNFVSGNLVNVDIMDNRLWNNGRTDAGDAIAGAADMVKCGITGNKIRDTQDTATQRYPVNLSGALTDTDISFNHCVGNAQNTLNLTGTQTRVTTINNPGIA</sequence>
<protein>
    <recommendedName>
        <fullName evidence="3">Right-handed parallel beta-helix repeat-containing protein</fullName>
    </recommendedName>
</protein>
<evidence type="ECO:0008006" key="3">
    <source>
        <dbReference type="Google" id="ProtNLM"/>
    </source>
</evidence>
<dbReference type="InterPro" id="IPR006626">
    <property type="entry name" value="PbH1"/>
</dbReference>
<dbReference type="InterPro" id="IPR012334">
    <property type="entry name" value="Pectin_lyas_fold"/>
</dbReference>
<dbReference type="InterPro" id="IPR011050">
    <property type="entry name" value="Pectin_lyase_fold/virulence"/>
</dbReference>
<dbReference type="AlphaFoldDB" id="A0ABD7QNY7"/>